<dbReference type="OrthoDB" id="9802426at2"/>
<keyword evidence="1" id="KW-0378">Hydrolase</keyword>
<keyword evidence="5" id="KW-1185">Reference proteome</keyword>
<reference evidence="4" key="1">
    <citation type="journal article" date="2019" name="PLoS Negl. Trop. Dis.">
        <title>Revisiting the worldwide diversity of Leptospira species in the environment.</title>
        <authorList>
            <person name="Vincent A.T."/>
            <person name="Schiettekatte O."/>
            <person name="Bourhy P."/>
            <person name="Veyrier F.J."/>
            <person name="Picardeau M."/>
        </authorList>
    </citation>
    <scope>NUCLEOTIDE SEQUENCE [LARGE SCALE GENOMIC DNA]</scope>
    <source>
        <strain evidence="4">201702476</strain>
    </source>
</reference>
<dbReference type="InterPro" id="IPR052016">
    <property type="entry name" value="Bact_Sigma-Reg"/>
</dbReference>
<dbReference type="GO" id="GO:0000160">
    <property type="term" value="P:phosphorelay signal transduction system"/>
    <property type="evidence" value="ECO:0007669"/>
    <property type="project" value="InterPro"/>
</dbReference>
<dbReference type="Pfam" id="PF07228">
    <property type="entry name" value="SpoIIE"/>
    <property type="match status" value="1"/>
</dbReference>
<feature type="domain" description="Response regulatory" evidence="3">
    <location>
        <begin position="9"/>
        <end position="123"/>
    </location>
</feature>
<feature type="modified residue" description="4-aspartylphosphate" evidence="2">
    <location>
        <position position="58"/>
    </location>
</feature>
<protein>
    <submittedName>
        <fullName evidence="4">Response regulator</fullName>
    </submittedName>
</protein>
<dbReference type="PANTHER" id="PTHR43156">
    <property type="entry name" value="STAGE II SPORULATION PROTEIN E-RELATED"/>
    <property type="match status" value="1"/>
</dbReference>
<evidence type="ECO:0000313" key="5">
    <source>
        <dbReference type="Proteomes" id="UP000297693"/>
    </source>
</evidence>
<dbReference type="Gene3D" id="3.40.50.2300">
    <property type="match status" value="1"/>
</dbReference>
<evidence type="ECO:0000256" key="1">
    <source>
        <dbReference type="ARBA" id="ARBA00022801"/>
    </source>
</evidence>
<dbReference type="Gene3D" id="3.60.40.10">
    <property type="entry name" value="PPM-type phosphatase domain"/>
    <property type="match status" value="1"/>
</dbReference>
<dbReference type="PANTHER" id="PTHR43156:SF2">
    <property type="entry name" value="STAGE II SPORULATION PROTEIN E"/>
    <property type="match status" value="1"/>
</dbReference>
<sequence>MPDYSFKPEILIIDDDSEICETLELLVNGLGYYVRYFTNPAQGLEYFERELNPIVFLDVNMPQMSGLELLPKIKGIDSKTQVLMITGERDIQTVVTSLYHRATDFILKPFEIKSIENSIARSIEYYGFLKEKESQEEALTRDLRLASRIQSKTMNLPKLSHQLLGEIIPLSFVSGDFYQVIGLEEDQTLILMGDIEGHGVTSGLISILMTTIHKEISRSGQIHPGNILTRLNQELCHEIGTHSMTAISLLVDHKNQLIRYARGGFPFPILFKKDSDQFEVLQENSGQILGILDSITFSEKEISANAGDTLLIYSDGLLGSTSHPLVQSLLQIAPGEDRTMRMKNEINTFTDFLKTYSKAQDDIGYILLEI</sequence>
<name>A0A4R9K2G7_9LEPT</name>
<accession>A0A4R9K2G7</accession>
<dbReference type="InterPro" id="IPR001932">
    <property type="entry name" value="PPM-type_phosphatase-like_dom"/>
</dbReference>
<dbReference type="InterPro" id="IPR001789">
    <property type="entry name" value="Sig_transdc_resp-reg_receiver"/>
</dbReference>
<dbReference type="Pfam" id="PF00072">
    <property type="entry name" value="Response_reg"/>
    <property type="match status" value="1"/>
</dbReference>
<evidence type="ECO:0000313" key="4">
    <source>
        <dbReference type="EMBL" id="TGL59371.1"/>
    </source>
</evidence>
<evidence type="ECO:0000256" key="2">
    <source>
        <dbReference type="PROSITE-ProRule" id="PRU00169"/>
    </source>
</evidence>
<organism evidence="4 5">
    <name type="scientific">Leptospira ognonensis</name>
    <dbReference type="NCBI Taxonomy" id="2484945"/>
    <lineage>
        <taxon>Bacteria</taxon>
        <taxon>Pseudomonadati</taxon>
        <taxon>Spirochaetota</taxon>
        <taxon>Spirochaetia</taxon>
        <taxon>Leptospirales</taxon>
        <taxon>Leptospiraceae</taxon>
        <taxon>Leptospira</taxon>
    </lineage>
</organism>
<dbReference type="PROSITE" id="PS50110">
    <property type="entry name" value="RESPONSE_REGULATORY"/>
    <property type="match status" value="1"/>
</dbReference>
<dbReference type="SMART" id="SM00331">
    <property type="entry name" value="PP2C_SIG"/>
    <property type="match status" value="1"/>
</dbReference>
<dbReference type="Proteomes" id="UP000297693">
    <property type="component" value="Unassembled WGS sequence"/>
</dbReference>
<keyword evidence="2" id="KW-0597">Phosphoprotein</keyword>
<dbReference type="AlphaFoldDB" id="A0A4R9K2G7"/>
<dbReference type="SUPFAM" id="SSF52172">
    <property type="entry name" value="CheY-like"/>
    <property type="match status" value="1"/>
</dbReference>
<proteinExistence type="predicted"/>
<dbReference type="RefSeq" id="WP_135623559.1">
    <property type="nucleotide sequence ID" value="NZ_RQGD01000024.1"/>
</dbReference>
<dbReference type="InterPro" id="IPR036457">
    <property type="entry name" value="PPM-type-like_dom_sf"/>
</dbReference>
<dbReference type="InterPro" id="IPR011006">
    <property type="entry name" value="CheY-like_superfamily"/>
</dbReference>
<gene>
    <name evidence="4" type="ORF">EHQ58_09005</name>
</gene>
<dbReference type="SMART" id="SM00448">
    <property type="entry name" value="REC"/>
    <property type="match status" value="1"/>
</dbReference>
<comment type="caution">
    <text evidence="4">The sequence shown here is derived from an EMBL/GenBank/DDBJ whole genome shotgun (WGS) entry which is preliminary data.</text>
</comment>
<dbReference type="EMBL" id="RQGD01000024">
    <property type="protein sequence ID" value="TGL59371.1"/>
    <property type="molecule type" value="Genomic_DNA"/>
</dbReference>
<evidence type="ECO:0000259" key="3">
    <source>
        <dbReference type="PROSITE" id="PS50110"/>
    </source>
</evidence>
<dbReference type="GO" id="GO:0016791">
    <property type="term" value="F:phosphatase activity"/>
    <property type="evidence" value="ECO:0007669"/>
    <property type="project" value="TreeGrafter"/>
</dbReference>